<evidence type="ECO:0000313" key="1">
    <source>
        <dbReference type="EMBL" id="KAJ4848665.1"/>
    </source>
</evidence>
<comment type="caution">
    <text evidence="1">The sequence shown here is derived from an EMBL/GenBank/DDBJ whole genome shotgun (WGS) entry which is preliminary data.</text>
</comment>
<organism evidence="1 2">
    <name type="scientific">Turnera subulata</name>
    <dbReference type="NCBI Taxonomy" id="218843"/>
    <lineage>
        <taxon>Eukaryota</taxon>
        <taxon>Viridiplantae</taxon>
        <taxon>Streptophyta</taxon>
        <taxon>Embryophyta</taxon>
        <taxon>Tracheophyta</taxon>
        <taxon>Spermatophyta</taxon>
        <taxon>Magnoliopsida</taxon>
        <taxon>eudicotyledons</taxon>
        <taxon>Gunneridae</taxon>
        <taxon>Pentapetalae</taxon>
        <taxon>rosids</taxon>
        <taxon>fabids</taxon>
        <taxon>Malpighiales</taxon>
        <taxon>Passifloraceae</taxon>
        <taxon>Turnera</taxon>
    </lineage>
</organism>
<gene>
    <name evidence="1" type="ORF">Tsubulata_031036</name>
</gene>
<dbReference type="Proteomes" id="UP001141552">
    <property type="component" value="Unassembled WGS sequence"/>
</dbReference>
<reference evidence="1" key="2">
    <citation type="journal article" date="2023" name="Plants (Basel)">
        <title>Annotation of the Turnera subulata (Passifloraceae) Draft Genome Reveals the S-Locus Evolved after the Divergence of Turneroideae from Passifloroideae in a Stepwise Manner.</title>
        <authorList>
            <person name="Henning P.M."/>
            <person name="Roalson E.H."/>
            <person name="Mir W."/>
            <person name="McCubbin A.G."/>
            <person name="Shore J.S."/>
        </authorList>
    </citation>
    <scope>NUCLEOTIDE SEQUENCE</scope>
    <source>
        <strain evidence="1">F60SS</strain>
    </source>
</reference>
<proteinExistence type="predicted"/>
<reference evidence="1" key="1">
    <citation type="submission" date="2022-02" db="EMBL/GenBank/DDBJ databases">
        <authorList>
            <person name="Henning P.M."/>
            <person name="McCubbin A.G."/>
            <person name="Shore J.S."/>
        </authorList>
    </citation>
    <scope>NUCLEOTIDE SEQUENCE</scope>
    <source>
        <strain evidence="1">F60SS</strain>
        <tissue evidence="1">Leaves</tissue>
    </source>
</reference>
<evidence type="ECO:0000313" key="2">
    <source>
        <dbReference type="Proteomes" id="UP001141552"/>
    </source>
</evidence>
<accession>A0A9Q0GEP5</accession>
<sequence>MCWRLSRLGVLFVRQRWRSVTIFFFTVDGYGCYGPNFADGGEYNGVYLLILNPCL</sequence>
<name>A0A9Q0GEP5_9ROSI</name>
<dbReference type="AlphaFoldDB" id="A0A9Q0GEP5"/>
<protein>
    <submittedName>
        <fullName evidence="1">Uncharacterized protein</fullName>
    </submittedName>
</protein>
<dbReference type="EMBL" id="JAKUCV010000846">
    <property type="protein sequence ID" value="KAJ4848665.1"/>
    <property type="molecule type" value="Genomic_DNA"/>
</dbReference>
<keyword evidence="2" id="KW-1185">Reference proteome</keyword>